<dbReference type="Gene3D" id="1.20.1050.10">
    <property type="match status" value="1"/>
</dbReference>
<dbReference type="OMA" id="RWATERW"/>
<evidence type="ECO:0000256" key="10">
    <source>
        <dbReference type="ARBA" id="ARBA00030904"/>
    </source>
</evidence>
<reference evidence="16 17" key="1">
    <citation type="submission" date="2014-11" db="EMBL/GenBank/DDBJ databases">
        <authorList>
            <person name="Zhu J."/>
            <person name="Qi W."/>
            <person name="Song R."/>
        </authorList>
    </citation>
    <scope>NUCLEOTIDE SEQUENCE [LARGE SCALE GENOMIC DNA]</scope>
</reference>
<protein>
    <recommendedName>
        <fullName evidence="1">methionine--tRNA ligase</fullName>
        <ecNumber evidence="1">6.1.1.10</ecNumber>
    </recommendedName>
    <alternativeName>
        <fullName evidence="10">Methionyl-tRNA synthetase</fullName>
    </alternativeName>
</protein>
<evidence type="ECO:0000256" key="6">
    <source>
        <dbReference type="ARBA" id="ARBA00022840"/>
    </source>
</evidence>
<dbReference type="InterPro" id="IPR009080">
    <property type="entry name" value="tRNAsynth_Ia_anticodon-bd"/>
</dbReference>
<dbReference type="SUPFAM" id="SSF47323">
    <property type="entry name" value="Anticodon-binding domain of a subclass of class I aminoacyl-tRNA synthetases"/>
    <property type="match status" value="1"/>
</dbReference>
<keyword evidence="9 13" id="KW-0030">Aminoacyl-tRNA synthetase</keyword>
<dbReference type="Gene3D" id="1.10.730.10">
    <property type="entry name" value="Isoleucyl-tRNA Synthetase, Domain 1"/>
    <property type="match status" value="1"/>
</dbReference>
<dbReference type="Proteomes" id="UP000041254">
    <property type="component" value="Unassembled WGS sequence"/>
</dbReference>
<evidence type="ECO:0000256" key="5">
    <source>
        <dbReference type="ARBA" id="ARBA00022741"/>
    </source>
</evidence>
<evidence type="ECO:0000256" key="12">
    <source>
        <dbReference type="PROSITE-ProRule" id="PRU00209"/>
    </source>
</evidence>
<dbReference type="InterPro" id="IPR023457">
    <property type="entry name" value="Met-tRNA_synth_2"/>
</dbReference>
<proteinExistence type="inferred from homology"/>
<dbReference type="PROSITE" id="PS50886">
    <property type="entry name" value="TRBD"/>
    <property type="match status" value="1"/>
</dbReference>
<feature type="region of interest" description="Disordered" evidence="14">
    <location>
        <begin position="803"/>
        <end position="841"/>
    </location>
</feature>
<evidence type="ECO:0000256" key="3">
    <source>
        <dbReference type="ARBA" id="ARBA00022555"/>
    </source>
</evidence>
<dbReference type="GO" id="GO:0006431">
    <property type="term" value="P:methionyl-tRNA aminoacylation"/>
    <property type="evidence" value="ECO:0007669"/>
    <property type="project" value="InterPro"/>
</dbReference>
<dbReference type="EC" id="6.1.1.10" evidence="1"/>
<keyword evidence="5 13" id="KW-0547">Nucleotide-binding</keyword>
<dbReference type="SUPFAM" id="SSF47616">
    <property type="entry name" value="GST C-terminal domain-like"/>
    <property type="match status" value="1"/>
</dbReference>
<evidence type="ECO:0000313" key="16">
    <source>
        <dbReference type="EMBL" id="CEM01471.1"/>
    </source>
</evidence>
<evidence type="ECO:0000256" key="7">
    <source>
        <dbReference type="ARBA" id="ARBA00022884"/>
    </source>
</evidence>
<dbReference type="Pfam" id="PF19303">
    <property type="entry name" value="Anticodon_3"/>
    <property type="match status" value="1"/>
</dbReference>
<dbReference type="Gene3D" id="3.40.50.620">
    <property type="entry name" value="HUPs"/>
    <property type="match status" value="1"/>
</dbReference>
<comment type="similarity">
    <text evidence="13">Belongs to the class-I aminoacyl-tRNA synthetase family.</text>
</comment>
<keyword evidence="7 12" id="KW-0694">RNA-binding</keyword>
<dbReference type="Pfam" id="PF01588">
    <property type="entry name" value="tRNA_bind"/>
    <property type="match status" value="1"/>
</dbReference>
<evidence type="ECO:0000256" key="1">
    <source>
        <dbReference type="ARBA" id="ARBA00012838"/>
    </source>
</evidence>
<dbReference type="OrthoDB" id="5844513at2759"/>
<dbReference type="EMBL" id="CDMY01000305">
    <property type="protein sequence ID" value="CEM01471.1"/>
    <property type="molecule type" value="Genomic_DNA"/>
</dbReference>
<dbReference type="GO" id="GO:0005524">
    <property type="term" value="F:ATP binding"/>
    <property type="evidence" value="ECO:0007669"/>
    <property type="project" value="UniProtKB-KW"/>
</dbReference>
<evidence type="ECO:0000256" key="2">
    <source>
        <dbReference type="ARBA" id="ARBA00022490"/>
    </source>
</evidence>
<keyword evidence="8 13" id="KW-0648">Protein biosynthesis</keyword>
<dbReference type="FunCoup" id="A0A0G4EST7">
    <property type="interactions" value="243"/>
</dbReference>
<dbReference type="NCBIfam" id="TIGR00398">
    <property type="entry name" value="metG"/>
    <property type="match status" value="1"/>
</dbReference>
<dbReference type="Pfam" id="PF09334">
    <property type="entry name" value="tRNA-synt_1g"/>
    <property type="match status" value="2"/>
</dbReference>
<dbReference type="SUPFAM" id="SSF52374">
    <property type="entry name" value="Nucleotidylyl transferase"/>
    <property type="match status" value="1"/>
</dbReference>
<dbReference type="InterPro" id="IPR015413">
    <property type="entry name" value="Methionyl/Leucyl_tRNA_Synth"/>
</dbReference>
<dbReference type="GO" id="GO:0004825">
    <property type="term" value="F:methionine-tRNA ligase activity"/>
    <property type="evidence" value="ECO:0007669"/>
    <property type="project" value="UniProtKB-EC"/>
</dbReference>
<accession>A0A0G4EST7</accession>
<dbReference type="Pfam" id="PF13410">
    <property type="entry name" value="GST_C_2"/>
    <property type="match status" value="1"/>
</dbReference>
<dbReference type="InterPro" id="IPR036282">
    <property type="entry name" value="Glutathione-S-Trfase_C_sf"/>
</dbReference>
<evidence type="ECO:0000256" key="9">
    <source>
        <dbReference type="ARBA" id="ARBA00023146"/>
    </source>
</evidence>
<dbReference type="CDD" id="cd00814">
    <property type="entry name" value="MetRS_core"/>
    <property type="match status" value="1"/>
</dbReference>
<evidence type="ECO:0000256" key="11">
    <source>
        <dbReference type="ARBA" id="ARBA00047364"/>
    </source>
</evidence>
<dbReference type="InterPro" id="IPR014758">
    <property type="entry name" value="Met-tRNA_synth"/>
</dbReference>
<keyword evidence="4 13" id="KW-0436">Ligase</keyword>
<feature type="compositionally biased region" description="Polar residues" evidence="14">
    <location>
        <begin position="818"/>
        <end position="831"/>
    </location>
</feature>
<evidence type="ECO:0000313" key="17">
    <source>
        <dbReference type="Proteomes" id="UP000041254"/>
    </source>
</evidence>
<dbReference type="PhylomeDB" id="A0A0G4EST7"/>
<evidence type="ECO:0000256" key="8">
    <source>
        <dbReference type="ARBA" id="ARBA00022917"/>
    </source>
</evidence>
<keyword evidence="17" id="KW-1185">Reference proteome</keyword>
<dbReference type="InterPro" id="IPR033911">
    <property type="entry name" value="MetRS_core"/>
</dbReference>
<dbReference type="Gene3D" id="2.170.220.10">
    <property type="match status" value="1"/>
</dbReference>
<dbReference type="FunFam" id="2.170.220.10:FF:000002">
    <property type="entry name" value="Methionine--tRNA ligase"/>
    <property type="match status" value="1"/>
</dbReference>
<dbReference type="Gene3D" id="2.40.50.140">
    <property type="entry name" value="Nucleic acid-binding proteins"/>
    <property type="match status" value="1"/>
</dbReference>
<dbReference type="InterPro" id="IPR002547">
    <property type="entry name" value="tRNA-bd_dom"/>
</dbReference>
<evidence type="ECO:0000256" key="14">
    <source>
        <dbReference type="SAM" id="MobiDB-lite"/>
    </source>
</evidence>
<dbReference type="InterPro" id="IPR014729">
    <property type="entry name" value="Rossmann-like_a/b/a_fold"/>
</dbReference>
<dbReference type="PANTHER" id="PTHR43326:SF2">
    <property type="entry name" value="METHIONINE--TRNA LIGASE"/>
    <property type="match status" value="1"/>
</dbReference>
<dbReference type="InterPro" id="IPR041872">
    <property type="entry name" value="Anticodon_Met"/>
</dbReference>
<dbReference type="InParanoid" id="A0A0G4EST7"/>
<dbReference type="GO" id="GO:0000049">
    <property type="term" value="F:tRNA binding"/>
    <property type="evidence" value="ECO:0007669"/>
    <property type="project" value="UniProtKB-UniRule"/>
</dbReference>
<dbReference type="CDD" id="cd07957">
    <property type="entry name" value="Anticodon_Ia_Met"/>
    <property type="match status" value="1"/>
</dbReference>
<dbReference type="SUPFAM" id="SSF50249">
    <property type="entry name" value="Nucleic acid-binding proteins"/>
    <property type="match status" value="1"/>
</dbReference>
<keyword evidence="2" id="KW-0963">Cytoplasm</keyword>
<dbReference type="InterPro" id="IPR012340">
    <property type="entry name" value="NA-bd_OB-fold"/>
</dbReference>
<feature type="domain" description="TRNA-binding" evidence="15">
    <location>
        <begin position="714"/>
        <end position="817"/>
    </location>
</feature>
<keyword evidence="3 12" id="KW-0820">tRNA-binding</keyword>
<dbReference type="Gene3D" id="3.40.30.10">
    <property type="entry name" value="Glutaredoxin"/>
    <property type="match status" value="1"/>
</dbReference>
<organism evidence="16 17">
    <name type="scientific">Vitrella brassicaformis (strain CCMP3155)</name>
    <dbReference type="NCBI Taxonomy" id="1169540"/>
    <lineage>
        <taxon>Eukaryota</taxon>
        <taxon>Sar</taxon>
        <taxon>Alveolata</taxon>
        <taxon>Colpodellida</taxon>
        <taxon>Vitrellaceae</taxon>
        <taxon>Vitrella</taxon>
    </lineage>
</organism>
<dbReference type="STRING" id="1169540.A0A0G4EST7"/>
<dbReference type="PANTHER" id="PTHR43326">
    <property type="entry name" value="METHIONYL-TRNA SYNTHETASE"/>
    <property type="match status" value="1"/>
</dbReference>
<name>A0A0G4EST7_VITBC</name>
<dbReference type="VEuPathDB" id="CryptoDB:Vbra_13101"/>
<dbReference type="AlphaFoldDB" id="A0A0G4EST7"/>
<evidence type="ECO:0000256" key="4">
    <source>
        <dbReference type="ARBA" id="ARBA00022598"/>
    </source>
</evidence>
<comment type="catalytic activity">
    <reaction evidence="11">
        <text>tRNA(Met) + L-methionine + ATP = L-methionyl-tRNA(Met) + AMP + diphosphate</text>
        <dbReference type="Rhea" id="RHEA:13481"/>
        <dbReference type="Rhea" id="RHEA-COMP:9667"/>
        <dbReference type="Rhea" id="RHEA-COMP:9698"/>
        <dbReference type="ChEBI" id="CHEBI:30616"/>
        <dbReference type="ChEBI" id="CHEBI:33019"/>
        <dbReference type="ChEBI" id="CHEBI:57844"/>
        <dbReference type="ChEBI" id="CHEBI:78442"/>
        <dbReference type="ChEBI" id="CHEBI:78530"/>
        <dbReference type="ChEBI" id="CHEBI:456215"/>
        <dbReference type="EC" id="6.1.1.10"/>
    </reaction>
</comment>
<gene>
    <name evidence="16" type="ORF">Vbra_13101</name>
</gene>
<dbReference type="PRINTS" id="PR01041">
    <property type="entry name" value="TRNASYNTHMET"/>
</dbReference>
<evidence type="ECO:0000256" key="13">
    <source>
        <dbReference type="RuleBase" id="RU363039"/>
    </source>
</evidence>
<sequence>MALQLVPDKGGRDALKCLIVAETLGVKVQLATDKAAGAFPERPLLLGPDELQLFSPLAICRYLGLASGTSRPEGLKLIGDVSSDKAALEDFLYWALFTLQPALDKPTSQAASEALESLEARLSGGGEYLFKTFTLADIFVWVAITRSRLPSLSSLPRLEAWNGRIAQLPAVQRAVQALQNIQTPTRPLAASAGAINGVALARRERRGGRYAITTAINYTNGPPHMGHAYEAVTSDVIARYHRIYGRRVFFLTGTDEHGQKIANTAEKMDKTPIEICDLYAQGFQDLNARLYVSNDFYVRTSSAKHKKVAQLVWEKAVEAGDIYLDNYEGWYNVREETFVTENEAKALDFKDPSTGLPLKRMQEPSYFFRMSKYHERLVQHIKSNPSFINPPIRRNEILARLEEGLADLSISRTTFSWGVEVPGAPGHVMYVWFDALTNYLSGMDWPDGANKDFWPANVHVIGKDIVWFHTVIWPCMLMSTGIPLPESVFAHGFVHAADGRKMSKSFGNVVDPNHLLDKYPADTFRFFLVREAKYGTDLPFSEDALIDHHNAVLADTLGNLVHRGVNLCKKNCDGKVPAVAPDMPSGAGPFDLDELKEETDRLMDEFCLQEALDAVVEACNKTNKYLQDRAPWAIKEADERAAVVRTVLEAVYVLAHFFEPTIPQAATRIFDKLNTPKKAIKDLSCAFDNLSPGTAVAVGEVLFEKLKVRTVDIPLQKVEIRVGEVKSVKPHPQADKLFVVNVQIGETDSDMRSVVSGVRDTFTAADLTGQRVVLICNMKPVNLRGEQSLGLLLATESSPGKSVLLQPGHPIGGDRDTAATSDNSTAESANGTVKGKDKSDSVPHVAVGSLVEAEGYPSILKGRENLTKKDVDALAQHFKVLHGVVVFQEFPLVINQGPGGCHVVAPGAPDGPLKIK</sequence>
<evidence type="ECO:0000259" key="15">
    <source>
        <dbReference type="PROSITE" id="PS50886"/>
    </source>
</evidence>
<keyword evidence="6 13" id="KW-0067">ATP-binding</keyword>